<sequence length="459" mass="51176">MVLFVSAGYFTSRACQNEIKAVLKWHRPFMFVYEADQTKGGGPFEKLASDCPETLPGTKLPDEYCNSRGEPNILRWAAENHFESELRLKTVTLQVRKGLLLDEPEPRSVDVLRWDRVPAFQQLTLERIATNVIKVCDKTSVVECLGDVIIPGAVNSKPMHLKSPVHLYCSRSNPGSLDVGTQMIDELNEHNARFKMSRSRRAAIVQLDTPPSCIYRRTSSHDSIRMPASTPSRDSIRMSRTSMRQSSHVEQIGSLTVTEDEPRGVTEWLRHGTVSSPVNEVEDDDLAGHHPTATHMLLLLRDDTFIGDIGAQLANQVRGALMTKLPVVMLHDIESCPFGRFFSTTPSDLIQAGLYDWIATAWLPDPHKRISLLLFVEKCVEQLSSAHEAHKREVITKKLSKLHQAAHGSSLSLPRLPSPSRSLSRSHQASRSMMRAILSRASSDVTISATQVTVDSLST</sequence>
<gene>
    <name evidence="2" type="ORF">HERI1096_LOCUS33597</name>
</gene>
<dbReference type="AlphaFoldDB" id="A0A7S3BPG5"/>
<organism evidence="2">
    <name type="scientific">Haptolina ericina</name>
    <dbReference type="NCBI Taxonomy" id="156174"/>
    <lineage>
        <taxon>Eukaryota</taxon>
        <taxon>Haptista</taxon>
        <taxon>Haptophyta</taxon>
        <taxon>Prymnesiophyceae</taxon>
        <taxon>Prymnesiales</taxon>
        <taxon>Prymnesiaceae</taxon>
        <taxon>Haptolina</taxon>
    </lineage>
</organism>
<feature type="compositionally biased region" description="Low complexity" evidence="1">
    <location>
        <begin position="409"/>
        <end position="426"/>
    </location>
</feature>
<protein>
    <recommendedName>
        <fullName evidence="3">TIR domain-containing protein</fullName>
    </recommendedName>
</protein>
<name>A0A7S3BPG5_9EUKA</name>
<evidence type="ECO:0000313" key="2">
    <source>
        <dbReference type="EMBL" id="CAE0141026.1"/>
    </source>
</evidence>
<feature type="region of interest" description="Disordered" evidence="1">
    <location>
        <begin position="222"/>
        <end position="251"/>
    </location>
</feature>
<reference evidence="2" key="1">
    <citation type="submission" date="2021-01" db="EMBL/GenBank/DDBJ databases">
        <authorList>
            <person name="Corre E."/>
            <person name="Pelletier E."/>
            <person name="Niang G."/>
            <person name="Scheremetjew M."/>
            <person name="Finn R."/>
            <person name="Kale V."/>
            <person name="Holt S."/>
            <person name="Cochrane G."/>
            <person name="Meng A."/>
            <person name="Brown T."/>
            <person name="Cohen L."/>
        </authorList>
    </citation>
    <scope>NUCLEOTIDE SEQUENCE</scope>
    <source>
        <strain evidence="2">CCMP281</strain>
    </source>
</reference>
<proteinExistence type="predicted"/>
<feature type="region of interest" description="Disordered" evidence="1">
    <location>
        <begin position="406"/>
        <end position="427"/>
    </location>
</feature>
<dbReference type="EMBL" id="HBHX01060753">
    <property type="protein sequence ID" value="CAE0141026.1"/>
    <property type="molecule type" value="Transcribed_RNA"/>
</dbReference>
<feature type="compositionally biased region" description="Polar residues" evidence="1">
    <location>
        <begin position="229"/>
        <end position="251"/>
    </location>
</feature>
<evidence type="ECO:0000256" key="1">
    <source>
        <dbReference type="SAM" id="MobiDB-lite"/>
    </source>
</evidence>
<evidence type="ECO:0008006" key="3">
    <source>
        <dbReference type="Google" id="ProtNLM"/>
    </source>
</evidence>
<accession>A0A7S3BPG5</accession>